<dbReference type="InterPro" id="IPR034750">
    <property type="entry name" value="CULT"/>
</dbReference>
<dbReference type="FunFam" id="2.170.150.20:FF:000007">
    <property type="entry name" value="Protein cereblon"/>
    <property type="match status" value="1"/>
</dbReference>
<dbReference type="Proteomes" id="UP000179344">
    <property type="component" value="Unassembled WGS sequence"/>
</dbReference>
<feature type="domain" description="CULT" evidence="2">
    <location>
        <begin position="26"/>
        <end position="127"/>
    </location>
</feature>
<proteinExistence type="predicted"/>
<sequence length="127" mass="13739">MFLDPQQAPGRRPGAATARAEKPATEQRLFCAACRHPITAQGERIQVHGGHEHTFTNPHGFVFHIGCFRTAAGCAVDGAATGEHTWFRGYAWSIAACADCRTHLGWLFEAAGESFYGLIIPRLTSAA</sequence>
<comment type="caution">
    <text evidence="3">The sequence shown here is derived from an EMBL/GenBank/DDBJ whole genome shotgun (WGS) entry which is preliminary data.</text>
</comment>
<protein>
    <recommendedName>
        <fullName evidence="2">CULT domain-containing protein</fullName>
    </recommendedName>
</protein>
<name>A0A1F6TJ10_9PROT</name>
<feature type="region of interest" description="Disordered" evidence="1">
    <location>
        <begin position="1"/>
        <end position="22"/>
    </location>
</feature>
<evidence type="ECO:0000256" key="1">
    <source>
        <dbReference type="SAM" id="MobiDB-lite"/>
    </source>
</evidence>
<feature type="compositionally biased region" description="Low complexity" evidence="1">
    <location>
        <begin position="8"/>
        <end position="18"/>
    </location>
</feature>
<reference evidence="3 4" key="1">
    <citation type="journal article" date="2016" name="Nat. Commun.">
        <title>Thousands of microbial genomes shed light on interconnected biogeochemical processes in an aquifer system.</title>
        <authorList>
            <person name="Anantharaman K."/>
            <person name="Brown C.T."/>
            <person name="Hug L.A."/>
            <person name="Sharon I."/>
            <person name="Castelle C.J."/>
            <person name="Probst A.J."/>
            <person name="Thomas B.C."/>
            <person name="Singh A."/>
            <person name="Wilkins M.J."/>
            <person name="Karaoz U."/>
            <person name="Brodie E.L."/>
            <person name="Williams K.H."/>
            <person name="Hubbard S.S."/>
            <person name="Banfield J.F."/>
        </authorList>
    </citation>
    <scope>NUCLEOTIDE SEQUENCE [LARGE SCALE GENOMIC DNA]</scope>
</reference>
<evidence type="ECO:0000313" key="3">
    <source>
        <dbReference type="EMBL" id="OGI45123.1"/>
    </source>
</evidence>
<dbReference type="EMBL" id="MFST01000019">
    <property type="protein sequence ID" value="OGI45123.1"/>
    <property type="molecule type" value="Genomic_DNA"/>
</dbReference>
<evidence type="ECO:0000259" key="2">
    <source>
        <dbReference type="PROSITE" id="PS51788"/>
    </source>
</evidence>
<dbReference type="CDD" id="cd15777">
    <property type="entry name" value="CRBN_C_like"/>
    <property type="match status" value="1"/>
</dbReference>
<accession>A0A1F6TJ10</accession>
<gene>
    <name evidence="3" type="ORF">A2V92_05665</name>
</gene>
<dbReference type="PROSITE" id="PS51788">
    <property type="entry name" value="CULT"/>
    <property type="match status" value="1"/>
</dbReference>
<organism evidence="3 4">
    <name type="scientific">Candidatus Muproteobacteria bacterium RBG_16_65_31</name>
    <dbReference type="NCBI Taxonomy" id="1817759"/>
    <lineage>
        <taxon>Bacteria</taxon>
        <taxon>Pseudomonadati</taxon>
        <taxon>Pseudomonadota</taxon>
        <taxon>Candidatus Muproteobacteria</taxon>
    </lineage>
</organism>
<dbReference type="Gene3D" id="2.170.150.20">
    <property type="entry name" value="Peptide methionine sulfoxide reductase"/>
    <property type="match status" value="1"/>
</dbReference>
<dbReference type="AlphaFoldDB" id="A0A1F6TJ10"/>
<evidence type="ECO:0000313" key="4">
    <source>
        <dbReference type="Proteomes" id="UP000179344"/>
    </source>
</evidence>